<keyword evidence="7 13" id="KW-0863">Zinc-finger</keyword>
<name>D1C499_SPHTD</name>
<dbReference type="eggNOG" id="COG0484">
    <property type="taxonomic scope" value="Bacteria"/>
</dbReference>
<evidence type="ECO:0000256" key="2">
    <source>
        <dbReference type="ARBA" id="ARBA00011738"/>
    </source>
</evidence>
<dbReference type="InParanoid" id="D1C499"/>
<evidence type="ECO:0000256" key="4">
    <source>
        <dbReference type="ARBA" id="ARBA00022705"/>
    </source>
</evidence>
<dbReference type="InterPro" id="IPR018253">
    <property type="entry name" value="DnaJ_domain_CS"/>
</dbReference>
<dbReference type="InterPro" id="IPR002939">
    <property type="entry name" value="DnaJ_C"/>
</dbReference>
<dbReference type="GO" id="GO:0042026">
    <property type="term" value="P:protein refolding"/>
    <property type="evidence" value="ECO:0007669"/>
    <property type="project" value="TreeGrafter"/>
</dbReference>
<evidence type="ECO:0000313" key="18">
    <source>
        <dbReference type="Proteomes" id="UP000002027"/>
    </source>
</evidence>
<dbReference type="GO" id="GO:0051082">
    <property type="term" value="F:unfolded protein binding"/>
    <property type="evidence" value="ECO:0007669"/>
    <property type="project" value="UniProtKB-UniRule"/>
</dbReference>
<dbReference type="GO" id="GO:0005737">
    <property type="term" value="C:cytoplasm"/>
    <property type="evidence" value="ECO:0007669"/>
    <property type="project" value="UniProtKB-SubCell"/>
</dbReference>
<dbReference type="GO" id="GO:0031072">
    <property type="term" value="F:heat shock protein binding"/>
    <property type="evidence" value="ECO:0007669"/>
    <property type="project" value="InterPro"/>
</dbReference>
<keyword evidence="9 13" id="KW-0346">Stress response</keyword>
<evidence type="ECO:0000256" key="9">
    <source>
        <dbReference type="ARBA" id="ARBA00023016"/>
    </source>
</evidence>
<feature type="binding site" evidence="13">
    <location>
        <position position="146"/>
    </location>
    <ligand>
        <name>Zn(2+)</name>
        <dbReference type="ChEBI" id="CHEBI:29105"/>
        <label>1</label>
    </ligand>
</feature>
<dbReference type="InterPro" id="IPR001305">
    <property type="entry name" value="HSP_DnaJ_Cys-rich_dom"/>
</dbReference>
<keyword evidence="4 13" id="KW-0235">DNA replication</keyword>
<dbReference type="STRING" id="479434.Sthe_1632"/>
<dbReference type="PANTHER" id="PTHR43096">
    <property type="entry name" value="DNAJ HOMOLOG 1, MITOCHONDRIAL-RELATED"/>
    <property type="match status" value="1"/>
</dbReference>
<evidence type="ECO:0000256" key="3">
    <source>
        <dbReference type="ARBA" id="ARBA00022490"/>
    </source>
</evidence>
<dbReference type="OrthoDB" id="9779889at2"/>
<dbReference type="AlphaFoldDB" id="D1C499"/>
<dbReference type="GO" id="GO:0009408">
    <property type="term" value="P:response to heat"/>
    <property type="evidence" value="ECO:0007669"/>
    <property type="project" value="InterPro"/>
</dbReference>
<comment type="caution">
    <text evidence="13">Lacks conserved residue(s) required for the propagation of feature annotation.</text>
</comment>
<feature type="domain" description="J" evidence="15">
    <location>
        <begin position="6"/>
        <end position="70"/>
    </location>
</feature>
<dbReference type="PROSITE" id="PS00636">
    <property type="entry name" value="DNAJ_1"/>
    <property type="match status" value="1"/>
</dbReference>
<keyword evidence="5 13" id="KW-0479">Metal-binding</keyword>
<dbReference type="Gene3D" id="1.10.287.110">
    <property type="entry name" value="DnaJ domain"/>
    <property type="match status" value="1"/>
</dbReference>
<dbReference type="FunCoup" id="D1C499">
    <property type="interactions" value="495"/>
</dbReference>
<dbReference type="HAMAP" id="MF_01152">
    <property type="entry name" value="DnaJ"/>
    <property type="match status" value="1"/>
</dbReference>
<reference evidence="17 18" key="2">
    <citation type="journal article" date="2010" name="Stand. Genomic Sci.">
        <title>Complete genome sequence of Desulfohalobium retbaense type strain (HR(100)).</title>
        <authorList>
            <person name="Spring S."/>
            <person name="Nolan M."/>
            <person name="Lapidus A."/>
            <person name="Glavina Del Rio T."/>
            <person name="Copeland A."/>
            <person name="Tice H."/>
            <person name="Cheng J.F."/>
            <person name="Lucas S."/>
            <person name="Land M."/>
            <person name="Chen F."/>
            <person name="Bruce D."/>
            <person name="Goodwin L."/>
            <person name="Pitluck S."/>
            <person name="Ivanova N."/>
            <person name="Mavromatis K."/>
            <person name="Mikhailova N."/>
            <person name="Pati A."/>
            <person name="Chen A."/>
            <person name="Palaniappan K."/>
            <person name="Hauser L."/>
            <person name="Chang Y.J."/>
            <person name="Jeffries C.D."/>
            <person name="Munk C."/>
            <person name="Kiss H."/>
            <person name="Chain P."/>
            <person name="Han C."/>
            <person name="Brettin T."/>
            <person name="Detter J.C."/>
            <person name="Schuler E."/>
            <person name="Goker M."/>
            <person name="Rohde M."/>
            <person name="Bristow J."/>
            <person name="Eisen J.A."/>
            <person name="Markowitz V."/>
            <person name="Hugenholtz P."/>
            <person name="Kyrpides N.C."/>
            <person name="Klenk H.P."/>
        </authorList>
    </citation>
    <scope>NUCLEOTIDE SEQUENCE [LARGE SCALE GENOMIC DNA]</scope>
    <source>
        <strain evidence="18">ATCC 49802 / DSM 20745 / S 6022</strain>
    </source>
</reference>
<feature type="binding site" evidence="13">
    <location>
        <position position="143"/>
    </location>
    <ligand>
        <name>Zn(2+)</name>
        <dbReference type="ChEBI" id="CHEBI:29105"/>
        <label>1</label>
    </ligand>
</feature>
<comment type="similarity">
    <text evidence="11 13">Belongs to the DnaJ family.</text>
</comment>
<evidence type="ECO:0000256" key="8">
    <source>
        <dbReference type="ARBA" id="ARBA00022833"/>
    </source>
</evidence>
<keyword evidence="3 13" id="KW-0963">Cytoplasm</keyword>
<evidence type="ECO:0000256" key="11">
    <source>
        <dbReference type="ARBA" id="ARBA00061004"/>
    </source>
</evidence>
<evidence type="ECO:0000256" key="5">
    <source>
        <dbReference type="ARBA" id="ARBA00022723"/>
    </source>
</evidence>
<evidence type="ECO:0000256" key="14">
    <source>
        <dbReference type="PROSITE-ProRule" id="PRU00546"/>
    </source>
</evidence>
<dbReference type="EMBL" id="CP001823">
    <property type="protein sequence ID" value="ACZ39066.1"/>
    <property type="molecule type" value="Genomic_DNA"/>
</dbReference>
<evidence type="ECO:0000259" key="16">
    <source>
        <dbReference type="PROSITE" id="PS51188"/>
    </source>
</evidence>
<feature type="zinc finger region" description="CR-type" evidence="14">
    <location>
        <begin position="130"/>
        <end position="212"/>
    </location>
</feature>
<dbReference type="InterPro" id="IPR012724">
    <property type="entry name" value="DnaJ"/>
</dbReference>
<keyword evidence="10 13" id="KW-0143">Chaperone</keyword>
<accession>D1C499</accession>
<dbReference type="CDD" id="cd10747">
    <property type="entry name" value="DnaJ_C"/>
    <property type="match status" value="1"/>
</dbReference>
<gene>
    <name evidence="13" type="primary">dnaJ</name>
    <name evidence="17" type="ordered locus">Sthe_1632</name>
</gene>
<feature type="binding site" evidence="13">
    <location>
        <position position="186"/>
    </location>
    <ligand>
        <name>Zn(2+)</name>
        <dbReference type="ChEBI" id="CHEBI:29105"/>
        <label>2</label>
    </ligand>
</feature>
<feature type="binding site" evidence="13">
    <location>
        <position position="200"/>
    </location>
    <ligand>
        <name>Zn(2+)</name>
        <dbReference type="ChEBI" id="CHEBI:29105"/>
        <label>1</label>
    </ligand>
</feature>
<evidence type="ECO:0000256" key="10">
    <source>
        <dbReference type="ARBA" id="ARBA00023186"/>
    </source>
</evidence>
<comment type="subcellular location">
    <subcellularLocation>
        <location evidence="1 13">Cytoplasm</location>
    </subcellularLocation>
</comment>
<dbReference type="RefSeq" id="WP_012872113.1">
    <property type="nucleotide sequence ID" value="NC_013523.1"/>
</dbReference>
<comment type="domain">
    <text evidence="13">The J domain is necessary and sufficient to stimulate DnaK ATPase activity. Zinc center 1 plays an important role in the autonomous, DnaK-independent chaperone activity of DnaJ. Zinc center 2 is essential for interaction with DnaK and for DnaJ activity.</text>
</comment>
<dbReference type="FunFam" id="2.10.230.10:FF:000002">
    <property type="entry name" value="Molecular chaperone DnaJ"/>
    <property type="match status" value="1"/>
</dbReference>
<dbReference type="Gene3D" id="2.60.260.20">
    <property type="entry name" value="Urease metallochaperone UreE, N-terminal domain"/>
    <property type="match status" value="2"/>
</dbReference>
<comment type="subunit">
    <text evidence="2 13">Homodimer.</text>
</comment>
<dbReference type="NCBIfam" id="TIGR02349">
    <property type="entry name" value="DnaJ_bact"/>
    <property type="match status" value="1"/>
</dbReference>
<feature type="binding site" evidence="13">
    <location>
        <position position="203"/>
    </location>
    <ligand>
        <name>Zn(2+)</name>
        <dbReference type="ChEBI" id="CHEBI:29105"/>
        <label>1</label>
    </ligand>
</feature>
<evidence type="ECO:0000256" key="12">
    <source>
        <dbReference type="ARBA" id="ARBA00067609"/>
    </source>
</evidence>
<dbReference type="NCBIfam" id="NF008035">
    <property type="entry name" value="PRK10767.1"/>
    <property type="match status" value="1"/>
</dbReference>
<dbReference type="InterPro" id="IPR036869">
    <property type="entry name" value="J_dom_sf"/>
</dbReference>
<dbReference type="PROSITE" id="PS51188">
    <property type="entry name" value="ZF_CR"/>
    <property type="match status" value="1"/>
</dbReference>
<dbReference type="GO" id="GO:0005524">
    <property type="term" value="F:ATP binding"/>
    <property type="evidence" value="ECO:0007669"/>
    <property type="project" value="InterPro"/>
</dbReference>
<dbReference type="Pfam" id="PF00226">
    <property type="entry name" value="DnaJ"/>
    <property type="match status" value="1"/>
</dbReference>
<dbReference type="FunFam" id="2.60.260.20:FF:000004">
    <property type="entry name" value="Molecular chaperone DnaJ"/>
    <property type="match status" value="1"/>
</dbReference>
<dbReference type="SMART" id="SM00271">
    <property type="entry name" value="DnaJ"/>
    <property type="match status" value="1"/>
</dbReference>
<protein>
    <recommendedName>
        <fullName evidence="12 13">Chaperone protein DnaJ</fullName>
    </recommendedName>
</protein>
<evidence type="ECO:0000313" key="17">
    <source>
        <dbReference type="EMBL" id="ACZ39066.1"/>
    </source>
</evidence>
<dbReference type="GO" id="GO:0008270">
    <property type="term" value="F:zinc ion binding"/>
    <property type="evidence" value="ECO:0007669"/>
    <property type="project" value="UniProtKB-UniRule"/>
</dbReference>
<dbReference type="SUPFAM" id="SSF49493">
    <property type="entry name" value="HSP40/DnaJ peptide-binding domain"/>
    <property type="match status" value="2"/>
</dbReference>
<evidence type="ECO:0000256" key="7">
    <source>
        <dbReference type="ARBA" id="ARBA00022771"/>
    </source>
</evidence>
<feature type="binding site" evidence="13">
    <location>
        <position position="160"/>
    </location>
    <ligand>
        <name>Zn(2+)</name>
        <dbReference type="ChEBI" id="CHEBI:29105"/>
        <label>2</label>
    </ligand>
</feature>
<keyword evidence="8 13" id="KW-0862">Zinc</keyword>
<dbReference type="CDD" id="cd10719">
    <property type="entry name" value="DnaJ_zf"/>
    <property type="match status" value="1"/>
</dbReference>
<dbReference type="Proteomes" id="UP000002027">
    <property type="component" value="Chromosome 1"/>
</dbReference>
<keyword evidence="6 13" id="KW-0677">Repeat</keyword>
<evidence type="ECO:0000259" key="15">
    <source>
        <dbReference type="PROSITE" id="PS50076"/>
    </source>
</evidence>
<dbReference type="Pfam" id="PF00684">
    <property type="entry name" value="DnaJ_CXXCXGXG"/>
    <property type="match status" value="1"/>
</dbReference>
<dbReference type="SUPFAM" id="SSF46565">
    <property type="entry name" value="Chaperone J-domain"/>
    <property type="match status" value="1"/>
</dbReference>
<keyword evidence="18" id="KW-1185">Reference proteome</keyword>
<evidence type="ECO:0000256" key="6">
    <source>
        <dbReference type="ARBA" id="ARBA00022737"/>
    </source>
</evidence>
<comment type="function">
    <text evidence="13">Participates actively in the response to hyperosmotic and heat shock by preventing the aggregation of stress-denatured proteins and by disaggregating proteins, also in an autonomous, DnaK-independent fashion. Unfolded proteins bind initially to DnaJ; upon interaction with the DnaJ-bound protein, DnaK hydrolyzes its bound ATP, resulting in the formation of a stable complex. GrpE releases ADP from DnaK; ATP binding to DnaK triggers the release of the substrate protein, thus completing the reaction cycle. Several rounds of ATP-dependent interactions between DnaJ, DnaK and GrpE are required for fully efficient folding. Also involved, together with DnaK and GrpE, in the DNA replication of plasmids through activation of initiation proteins.</text>
</comment>
<reference evidence="18" key="1">
    <citation type="submission" date="2009-11" db="EMBL/GenBank/DDBJ databases">
        <title>The complete chromosome 1 of Sphaerobacter thermophilus DSM 20745.</title>
        <authorList>
            <person name="Lucas S."/>
            <person name="Copeland A."/>
            <person name="Lapidus A."/>
            <person name="Glavina del Rio T."/>
            <person name="Dalin E."/>
            <person name="Tice H."/>
            <person name="Bruce D."/>
            <person name="Goodwin L."/>
            <person name="Pitluck S."/>
            <person name="Kyrpides N."/>
            <person name="Mavromatis K."/>
            <person name="Ivanova N."/>
            <person name="Mikhailova N."/>
            <person name="LaButti K.M."/>
            <person name="Clum A."/>
            <person name="Sun H.I."/>
            <person name="Brettin T."/>
            <person name="Detter J.C."/>
            <person name="Han C."/>
            <person name="Larimer F."/>
            <person name="Land M."/>
            <person name="Hauser L."/>
            <person name="Markowitz V."/>
            <person name="Cheng J.F."/>
            <person name="Hugenholtz P."/>
            <person name="Woyke T."/>
            <person name="Wu D."/>
            <person name="Steenblock K."/>
            <person name="Schneider S."/>
            <person name="Pukall R."/>
            <person name="Goeker M."/>
            <person name="Klenk H.P."/>
            <person name="Eisen J.A."/>
        </authorList>
    </citation>
    <scope>NUCLEOTIDE SEQUENCE [LARGE SCALE GENOMIC DNA]</scope>
    <source>
        <strain evidence="18">ATCC 49802 / DSM 20745 / S 6022</strain>
    </source>
</reference>
<dbReference type="Gene3D" id="2.10.230.10">
    <property type="entry name" value="Heat shock protein DnaJ, cysteine-rich domain"/>
    <property type="match status" value="1"/>
</dbReference>
<dbReference type="SUPFAM" id="SSF57938">
    <property type="entry name" value="DnaJ/Hsp40 cysteine-rich domain"/>
    <property type="match status" value="1"/>
</dbReference>
<comment type="cofactor">
    <cofactor evidence="13">
        <name>Zn(2+)</name>
        <dbReference type="ChEBI" id="CHEBI:29105"/>
    </cofactor>
    <text evidence="13">Binds 2 Zn(2+) ions per monomer.</text>
</comment>
<dbReference type="Pfam" id="PF01556">
    <property type="entry name" value="DnaJ_C"/>
    <property type="match status" value="1"/>
</dbReference>
<dbReference type="PANTHER" id="PTHR43096:SF48">
    <property type="entry name" value="CHAPERONE PROTEIN DNAJ"/>
    <property type="match status" value="1"/>
</dbReference>
<dbReference type="HOGENOM" id="CLU_017633_0_7_0"/>
<evidence type="ECO:0000256" key="13">
    <source>
        <dbReference type="HAMAP-Rule" id="MF_01152"/>
    </source>
</evidence>
<organism evidence="17 18">
    <name type="scientific">Sphaerobacter thermophilus (strain ATCC 49802 / DSM 20745 / KCCM 41009 / NCIMB 13125 / S 6022)</name>
    <dbReference type="NCBI Taxonomy" id="479434"/>
    <lineage>
        <taxon>Bacteria</taxon>
        <taxon>Pseudomonadati</taxon>
        <taxon>Thermomicrobiota</taxon>
        <taxon>Thermomicrobia</taxon>
        <taxon>Sphaerobacterales</taxon>
        <taxon>Sphaerobacterineae</taxon>
        <taxon>Sphaerobacteraceae</taxon>
        <taxon>Sphaerobacter</taxon>
    </lineage>
</organism>
<dbReference type="CDD" id="cd06257">
    <property type="entry name" value="DnaJ"/>
    <property type="match status" value="1"/>
</dbReference>
<feature type="binding site" evidence="13">
    <location>
        <position position="189"/>
    </location>
    <ligand>
        <name>Zn(2+)</name>
        <dbReference type="ChEBI" id="CHEBI:29105"/>
        <label>2</label>
    </ligand>
</feature>
<dbReference type="PROSITE" id="PS50076">
    <property type="entry name" value="DNAJ_2"/>
    <property type="match status" value="1"/>
</dbReference>
<dbReference type="InterPro" id="IPR036410">
    <property type="entry name" value="HSP_DnaJ_Cys-rich_dom_sf"/>
</dbReference>
<dbReference type="GO" id="GO:0006260">
    <property type="term" value="P:DNA replication"/>
    <property type="evidence" value="ECO:0007669"/>
    <property type="project" value="UniProtKB-KW"/>
</dbReference>
<feature type="binding site" evidence="13">
    <location>
        <position position="163"/>
    </location>
    <ligand>
        <name>Zn(2+)</name>
        <dbReference type="ChEBI" id="CHEBI:29105"/>
        <label>2</label>
    </ligand>
</feature>
<dbReference type="InterPro" id="IPR008971">
    <property type="entry name" value="HSP40/DnaJ_pept-bd"/>
</dbReference>
<dbReference type="PRINTS" id="PR00625">
    <property type="entry name" value="JDOMAIN"/>
</dbReference>
<proteinExistence type="inferred from homology"/>
<dbReference type="InterPro" id="IPR001623">
    <property type="entry name" value="DnaJ_domain"/>
</dbReference>
<evidence type="ECO:0000256" key="1">
    <source>
        <dbReference type="ARBA" id="ARBA00004496"/>
    </source>
</evidence>
<feature type="domain" description="CR-type" evidence="16">
    <location>
        <begin position="130"/>
        <end position="212"/>
    </location>
</feature>
<sequence>MTAKRDYYEILGVSRNATAEEIRRAYRRLARKYHPDVNREEGAEERFKEINEAYEVLGDEERRAAYDRFGHAGVSGGFGAAGDPFGFSGSPFSDIFETFFGGGGRRSRGPVRGADLETSVELTFEEAIFGTEKEVEVTRLELCDDCRGTRMRGGKQPPVCPVCGGSGEVRRVQHTILGQFVTAMPCDNCGGEGRVISDPCPTCRGRGRVAKTRTIAVTIPAGVDSDSTLRLTGQGEHVPNGTPGNLYVRIRVQPHPYFVRQGKQIHLDLPLNMVQAALGAEVEVPTVDGPVELKIPPGTQPGQQFRLRGKGVPDVRGGARGDQIVTVRVVIPTEITPEQRELLRKLAETLTTPDLEDGNRRGFFGKIKDALGV</sequence>
<dbReference type="KEGG" id="sti:Sthe_1632"/>
<dbReference type="FunFam" id="1.10.287.110:FF:000031">
    <property type="entry name" value="Molecular chaperone DnaJ"/>
    <property type="match status" value="1"/>
</dbReference>